<dbReference type="EMBL" id="CVMT01000001">
    <property type="protein sequence ID" value="CRG84267.1"/>
    <property type="molecule type" value="Genomic_DNA"/>
</dbReference>
<evidence type="ECO:0008006" key="4">
    <source>
        <dbReference type="Google" id="ProtNLM"/>
    </source>
</evidence>
<dbReference type="AlphaFoldDB" id="A0A0U1LN41"/>
<evidence type="ECO:0000256" key="1">
    <source>
        <dbReference type="SAM" id="Phobius"/>
    </source>
</evidence>
<organism evidence="2 3">
    <name type="scientific">Talaromyces islandicus</name>
    <name type="common">Penicillium islandicum</name>
    <dbReference type="NCBI Taxonomy" id="28573"/>
    <lineage>
        <taxon>Eukaryota</taxon>
        <taxon>Fungi</taxon>
        <taxon>Dikarya</taxon>
        <taxon>Ascomycota</taxon>
        <taxon>Pezizomycotina</taxon>
        <taxon>Eurotiomycetes</taxon>
        <taxon>Eurotiomycetidae</taxon>
        <taxon>Eurotiales</taxon>
        <taxon>Trichocomaceae</taxon>
        <taxon>Talaromyces</taxon>
        <taxon>Talaromyces sect. Islandici</taxon>
    </lineage>
</organism>
<feature type="transmembrane region" description="Helical" evidence="1">
    <location>
        <begin position="212"/>
        <end position="230"/>
    </location>
</feature>
<feature type="transmembrane region" description="Helical" evidence="1">
    <location>
        <begin position="285"/>
        <end position="304"/>
    </location>
</feature>
<evidence type="ECO:0000313" key="2">
    <source>
        <dbReference type="EMBL" id="CRG84267.1"/>
    </source>
</evidence>
<evidence type="ECO:0000313" key="3">
    <source>
        <dbReference type="Proteomes" id="UP000054383"/>
    </source>
</evidence>
<accession>A0A0U1LN41</accession>
<reference evidence="2 3" key="1">
    <citation type="submission" date="2015-04" db="EMBL/GenBank/DDBJ databases">
        <authorList>
            <person name="Syromyatnikov M.Y."/>
            <person name="Popov V.N."/>
        </authorList>
    </citation>
    <scope>NUCLEOTIDE SEQUENCE [LARGE SCALE GENOMIC DNA]</scope>
    <source>
        <strain evidence="2">WF-38-12</strain>
    </source>
</reference>
<feature type="transmembrane region" description="Helical" evidence="1">
    <location>
        <begin position="169"/>
        <end position="192"/>
    </location>
</feature>
<feature type="transmembrane region" description="Helical" evidence="1">
    <location>
        <begin position="93"/>
        <end position="114"/>
    </location>
</feature>
<name>A0A0U1LN41_TALIS</name>
<protein>
    <recommendedName>
        <fullName evidence="4">Integral membrane protein</fullName>
    </recommendedName>
</protein>
<dbReference type="STRING" id="28573.A0A0U1LN41"/>
<keyword evidence="1" id="KW-0812">Transmembrane</keyword>
<feature type="transmembrane region" description="Helical" evidence="1">
    <location>
        <begin position="263"/>
        <end position="279"/>
    </location>
</feature>
<sequence>MEVKEDVETAHPVVETVVSETTSSENLAAKQDVGFQPIALTKTTKKDPTYRLLKGQQQPQLRNNLSVGVGFLEFANALDFAANIWNQSPLPRFVVALMAIGGSWTLLLSTFALFDFRRSWKNTRILRDERKYLHQLRSENDQQGHLARDIDRILGVNYRELTSEVVDRVAMDFLLGFAGLLVGIGTLIAIPGANNPRVYLASNLLSGYIGNAFPLLWGVLNFVTSMYIWWRFQRQARLAAKFSHLEPLVADVVLRCRQFQRHAWLTSINGVVAGVAGMITFKYWWAYVILIPCIIASVIGNLYYRMRIGYDRYLVTNIRPEAFSAPHNLSLELMDAHVFCVSLRQQELPTQITALGNLEKPDMTVASRLLESNRLFPRFSEWLFNKDERMAQRLFWSEDHSDQVVITGQNFAHADIDRGQFYRLFKLFLLDCGPRHFESRRSTLTKADLEETSKDEVACQPDLTRTATCEARSEGWRPVTADSSAQEQIGCEILVEIDRALNTALPPSIFLPTTNNQKVPTFCACVLEPRRNSSTGTDVIATGPHQIDLHLR</sequence>
<keyword evidence="1" id="KW-1133">Transmembrane helix</keyword>
<dbReference type="Proteomes" id="UP000054383">
    <property type="component" value="Unassembled WGS sequence"/>
</dbReference>
<keyword evidence="3" id="KW-1185">Reference proteome</keyword>
<keyword evidence="1" id="KW-0472">Membrane</keyword>
<dbReference type="OrthoDB" id="5089392at2759"/>
<gene>
    <name evidence="2" type="ORF">PISL3812_01570</name>
</gene>
<proteinExistence type="predicted"/>